<dbReference type="PANTHER" id="PTHR11731:SF154">
    <property type="entry name" value="VENOM DIPEPTIDYL PEPTIDASE 4-LIKE PROTEIN"/>
    <property type="match status" value="1"/>
</dbReference>
<accession>A0A7M7IVT0</accession>
<evidence type="ECO:0000256" key="5">
    <source>
        <dbReference type="ARBA" id="ARBA00023180"/>
    </source>
</evidence>
<dbReference type="AlphaFoldDB" id="A0A7M7IVT0"/>
<evidence type="ECO:0000256" key="2">
    <source>
        <dbReference type="ARBA" id="ARBA00010036"/>
    </source>
</evidence>
<comment type="subcellular location">
    <subcellularLocation>
        <location evidence="1">Secreted</location>
    </subcellularLocation>
</comment>
<gene>
    <name evidence="10" type="primary">100114441</name>
</gene>
<dbReference type="GO" id="GO:0005576">
    <property type="term" value="C:extracellular region"/>
    <property type="evidence" value="ECO:0007669"/>
    <property type="project" value="UniProtKB-SubCell"/>
</dbReference>
<proteinExistence type="inferred from homology"/>
<dbReference type="GO" id="GO:0005886">
    <property type="term" value="C:plasma membrane"/>
    <property type="evidence" value="ECO:0007669"/>
    <property type="project" value="TreeGrafter"/>
</dbReference>
<sequence>MRWQFRALPSKRETRQIVGLLCLQLIISTSGRTLDDQAKAETIRTPAPKEKKVFSLDDVISNAYTSDSFNGSWISETEIFYRIEEALLKFDVTTKQSEIIAKDELFDDVSGLKFYLSPDRHHVLIRNLTEKVYRHSSLSVYSIYTIKNRSVSVLADGKRLSTAFWAPQGSALVYVLDNDIYYHQLASYGVETRRITFDGKQQAVYNGVPDWVYEEEVLGTDRAMWFSPNGEHLAFATMNDTEVVEAVIVKYGRPGDLKNQYTYEEKFRYPKPGTKNPQVTLNLVDLTDHGSSLISLKAPTDIVGNEPILYAVTWFDRKTVVATWTNRLQNVSQLASYSLAGQWQPLLTQEVTDGWLLSAYTGASPIYYKGYVFLVEPQPIGNKSLGEFGHVTSYRLLNGVLDHEVDLTPGATWVHALHGVNDVKRVLYYTASPPGQPSQKQLYEVSLDASKDVPATPNCLSCELKTPEGNTCKYVSSIAFSKDFSNYVLTCSGPDPATVRIYDLEGKELFTWAGSHVLRLMIANRVLPQQRDLEVESNGFNARVRLLLPQDFDPAKKYPMLVNVYAGPDSQRINDGFSVGFETYMSTNRHVIHAWIDGRGSSSKGTAMIYAVYRNLGSAEMEDQINVSRKLQKMFPWIDKNKTAIWGWSYGGYSTASILTKDDDSVFKCGISVAPVTNWIYYDSIYTERFMGLPTASDNLKNYQASGVMSRVERLRGKKFMLVHGTGDDNVHYQQSMALSRALAEADILYDQVSYPDEAHHLGHVTKHLYHTMDKFWSECFGYKR</sequence>
<feature type="signal peptide" evidence="7">
    <location>
        <begin position="1"/>
        <end position="31"/>
    </location>
</feature>
<dbReference type="InterPro" id="IPR050278">
    <property type="entry name" value="Serine_Prot_S9B/DPPIV"/>
</dbReference>
<evidence type="ECO:0000256" key="4">
    <source>
        <dbReference type="ARBA" id="ARBA00022729"/>
    </source>
</evidence>
<dbReference type="InterPro" id="IPR001375">
    <property type="entry name" value="Peptidase_S9_cat"/>
</dbReference>
<organism evidence="10 11">
    <name type="scientific">Nasonia vitripennis</name>
    <name type="common">Parasitic wasp</name>
    <dbReference type="NCBI Taxonomy" id="7425"/>
    <lineage>
        <taxon>Eukaryota</taxon>
        <taxon>Metazoa</taxon>
        <taxon>Ecdysozoa</taxon>
        <taxon>Arthropoda</taxon>
        <taxon>Hexapoda</taxon>
        <taxon>Insecta</taxon>
        <taxon>Pterygota</taxon>
        <taxon>Neoptera</taxon>
        <taxon>Endopterygota</taxon>
        <taxon>Hymenoptera</taxon>
        <taxon>Apocrita</taxon>
        <taxon>Proctotrupomorpha</taxon>
        <taxon>Chalcidoidea</taxon>
        <taxon>Pteromalidae</taxon>
        <taxon>Pteromalinae</taxon>
        <taxon>Nasonia</taxon>
    </lineage>
</organism>
<dbReference type="GO" id="GO:0006508">
    <property type="term" value="P:proteolysis"/>
    <property type="evidence" value="ECO:0007669"/>
    <property type="project" value="InterPro"/>
</dbReference>
<evidence type="ECO:0000256" key="1">
    <source>
        <dbReference type="ARBA" id="ARBA00004613"/>
    </source>
</evidence>
<dbReference type="Proteomes" id="UP000002358">
    <property type="component" value="Chromosome 4"/>
</dbReference>
<comment type="similarity">
    <text evidence="2">Belongs to the peptidase S9B family. DPPIV subfamily.</text>
</comment>
<dbReference type="InterPro" id="IPR029058">
    <property type="entry name" value="AB_hydrolase_fold"/>
</dbReference>
<dbReference type="Gene3D" id="3.40.50.1820">
    <property type="entry name" value="alpha/beta hydrolase"/>
    <property type="match status" value="1"/>
</dbReference>
<dbReference type="Pfam" id="PF00930">
    <property type="entry name" value="DPPIV_N"/>
    <property type="match status" value="1"/>
</dbReference>
<dbReference type="InterPro" id="IPR002469">
    <property type="entry name" value="Peptidase_S9B_N"/>
</dbReference>
<evidence type="ECO:0000256" key="3">
    <source>
        <dbReference type="ARBA" id="ARBA00022525"/>
    </source>
</evidence>
<name>A0A7M7IVT0_NASVI</name>
<protein>
    <recommendedName>
        <fullName evidence="6">Venom dipeptidyl peptidase 4</fullName>
    </recommendedName>
</protein>
<feature type="domain" description="Dipeptidylpeptidase IV N-terminal" evidence="9">
    <location>
        <begin position="117"/>
        <end position="496"/>
    </location>
</feature>
<dbReference type="EnsemblMetazoa" id="XM_016987449">
    <property type="protein sequence ID" value="XP_016842938"/>
    <property type="gene ID" value="LOC100114441"/>
</dbReference>
<keyword evidence="5" id="KW-0325">Glycoprotein</keyword>
<evidence type="ECO:0000313" key="10">
    <source>
        <dbReference type="EnsemblMetazoa" id="XP_016842938"/>
    </source>
</evidence>
<evidence type="ECO:0000259" key="9">
    <source>
        <dbReference type="Pfam" id="PF00930"/>
    </source>
</evidence>
<dbReference type="GO" id="GO:0008239">
    <property type="term" value="F:dipeptidyl-peptidase activity"/>
    <property type="evidence" value="ECO:0007669"/>
    <property type="project" value="TreeGrafter"/>
</dbReference>
<evidence type="ECO:0000256" key="6">
    <source>
        <dbReference type="ARBA" id="ARBA00072929"/>
    </source>
</evidence>
<dbReference type="SMR" id="A0A7M7IVT0"/>
<evidence type="ECO:0000259" key="8">
    <source>
        <dbReference type="Pfam" id="PF00326"/>
    </source>
</evidence>
<reference evidence="10" key="1">
    <citation type="submission" date="2021-01" db="UniProtKB">
        <authorList>
            <consortium name="EnsemblMetazoa"/>
        </authorList>
    </citation>
    <scope>IDENTIFICATION</scope>
</reference>
<dbReference type="GO" id="GO:0008236">
    <property type="term" value="F:serine-type peptidase activity"/>
    <property type="evidence" value="ECO:0007669"/>
    <property type="project" value="InterPro"/>
</dbReference>
<dbReference type="Pfam" id="PF00326">
    <property type="entry name" value="Peptidase_S9"/>
    <property type="match status" value="1"/>
</dbReference>
<dbReference type="InParanoid" id="A0A7M7IVT0"/>
<keyword evidence="4 7" id="KW-0732">Signal</keyword>
<dbReference type="PANTHER" id="PTHR11731">
    <property type="entry name" value="PROTEASE FAMILY S9B,C DIPEPTIDYL-PEPTIDASE IV-RELATED"/>
    <property type="match status" value="1"/>
</dbReference>
<dbReference type="Gene3D" id="2.140.10.30">
    <property type="entry name" value="Dipeptidylpeptidase IV, N-terminal domain"/>
    <property type="match status" value="1"/>
</dbReference>
<dbReference type="SUPFAM" id="SSF53474">
    <property type="entry name" value="alpha/beta-Hydrolases"/>
    <property type="match status" value="1"/>
</dbReference>
<feature type="domain" description="Peptidase S9 prolyl oligopeptidase catalytic" evidence="8">
    <location>
        <begin position="579"/>
        <end position="782"/>
    </location>
</feature>
<dbReference type="FunCoup" id="A0A7M7IVT0">
    <property type="interactions" value="95"/>
</dbReference>
<dbReference type="OrthoDB" id="16520at2759"/>
<dbReference type="FunFam" id="3.40.50.1820:FF:000003">
    <property type="entry name" value="Dipeptidyl peptidase 4"/>
    <property type="match status" value="1"/>
</dbReference>
<evidence type="ECO:0000256" key="7">
    <source>
        <dbReference type="SAM" id="SignalP"/>
    </source>
</evidence>
<feature type="chain" id="PRO_5029590463" description="Venom dipeptidyl peptidase 4" evidence="7">
    <location>
        <begin position="32"/>
        <end position="785"/>
    </location>
</feature>
<dbReference type="SUPFAM" id="SSF82171">
    <property type="entry name" value="DPP6 N-terminal domain-like"/>
    <property type="match status" value="1"/>
</dbReference>
<keyword evidence="11" id="KW-1185">Reference proteome</keyword>
<keyword evidence="3" id="KW-0964">Secreted</keyword>
<evidence type="ECO:0000313" key="11">
    <source>
        <dbReference type="Proteomes" id="UP000002358"/>
    </source>
</evidence>